<keyword evidence="1" id="KW-0472">Membrane</keyword>
<dbReference type="EMBL" id="JRHC01000011">
    <property type="protein sequence ID" value="KJF41654.1"/>
    <property type="molecule type" value="Genomic_DNA"/>
</dbReference>
<feature type="transmembrane region" description="Helical" evidence="1">
    <location>
        <begin position="256"/>
        <end position="275"/>
    </location>
</feature>
<dbReference type="InterPro" id="IPR052529">
    <property type="entry name" value="Bact_Transport_Assoc"/>
</dbReference>
<keyword evidence="1" id="KW-0812">Transmembrane</keyword>
<dbReference type="STRING" id="1544798.LH29_24465"/>
<dbReference type="Proteomes" id="UP000032544">
    <property type="component" value="Unassembled WGS sequence"/>
</dbReference>
<organism evidence="3 4">
    <name type="scientific">Draconibacterium sediminis</name>
    <dbReference type="NCBI Taxonomy" id="1544798"/>
    <lineage>
        <taxon>Bacteria</taxon>
        <taxon>Pseudomonadati</taxon>
        <taxon>Bacteroidota</taxon>
        <taxon>Bacteroidia</taxon>
        <taxon>Marinilabiliales</taxon>
        <taxon>Prolixibacteraceae</taxon>
        <taxon>Draconibacterium</taxon>
    </lineage>
</organism>
<feature type="transmembrane region" description="Helical" evidence="1">
    <location>
        <begin position="365"/>
        <end position="387"/>
    </location>
</feature>
<dbReference type="AlphaFoldDB" id="A0A0D8J4F6"/>
<dbReference type="PANTHER" id="PTHR30590:SF2">
    <property type="entry name" value="INNER MEMBRANE PROTEIN"/>
    <property type="match status" value="1"/>
</dbReference>
<evidence type="ECO:0000313" key="4">
    <source>
        <dbReference type="Proteomes" id="UP000032544"/>
    </source>
</evidence>
<evidence type="ECO:0000313" key="3">
    <source>
        <dbReference type="EMBL" id="KJF41654.1"/>
    </source>
</evidence>
<dbReference type="PANTHER" id="PTHR30590">
    <property type="entry name" value="INNER MEMBRANE PROTEIN"/>
    <property type="match status" value="1"/>
</dbReference>
<evidence type="ECO:0000256" key="1">
    <source>
        <dbReference type="SAM" id="Phobius"/>
    </source>
</evidence>
<dbReference type="Pfam" id="PF04235">
    <property type="entry name" value="DUF418"/>
    <property type="match status" value="1"/>
</dbReference>
<feature type="transmembrane region" description="Helical" evidence="1">
    <location>
        <begin position="19"/>
        <end position="38"/>
    </location>
</feature>
<dbReference type="InterPro" id="IPR007349">
    <property type="entry name" value="DUF418"/>
</dbReference>
<keyword evidence="1" id="KW-1133">Transmembrane helix</keyword>
<feature type="transmembrane region" description="Helical" evidence="1">
    <location>
        <begin position="338"/>
        <end position="359"/>
    </location>
</feature>
<keyword evidence="4" id="KW-1185">Reference proteome</keyword>
<proteinExistence type="predicted"/>
<reference evidence="3 4" key="1">
    <citation type="submission" date="2014-09" db="EMBL/GenBank/DDBJ databases">
        <title>Draft Genome Sequence of Draconibacterium sp. JN14CK-3.</title>
        <authorList>
            <person name="Dong C."/>
            <person name="Lai Q."/>
            <person name="Shao Z."/>
        </authorList>
    </citation>
    <scope>NUCLEOTIDE SEQUENCE [LARGE SCALE GENOMIC DNA]</scope>
    <source>
        <strain evidence="3 4">JN14CK-3</strain>
    </source>
</reference>
<evidence type="ECO:0000259" key="2">
    <source>
        <dbReference type="Pfam" id="PF04235"/>
    </source>
</evidence>
<feature type="transmembrane region" description="Helical" evidence="1">
    <location>
        <begin position="141"/>
        <end position="160"/>
    </location>
</feature>
<protein>
    <recommendedName>
        <fullName evidence="2">DUF418 domain-containing protein</fullName>
    </recommendedName>
</protein>
<dbReference type="PATRIC" id="fig|1544798.3.peg.2222"/>
<feature type="transmembrane region" description="Helical" evidence="1">
    <location>
        <begin position="295"/>
        <end position="318"/>
    </location>
</feature>
<comment type="caution">
    <text evidence="3">The sequence shown here is derived from an EMBL/GenBank/DDBJ whole genome shotgun (WGS) entry which is preliminary data.</text>
</comment>
<name>A0A0D8J4F6_9BACT</name>
<dbReference type="RefSeq" id="WP_045033836.1">
    <property type="nucleotide sequence ID" value="NZ_JRHC01000011.1"/>
</dbReference>
<dbReference type="OrthoDB" id="9807744at2"/>
<feature type="transmembrane region" description="Helical" evidence="1">
    <location>
        <begin position="58"/>
        <end position="81"/>
    </location>
</feature>
<feature type="domain" description="DUF418" evidence="2">
    <location>
        <begin position="242"/>
        <end position="406"/>
    </location>
</feature>
<accession>A0A0D8J4F6</accession>
<sequence>MSNNPTPLSSRERIDYMDLLRGIAIFGILIANLRWFSLYSPQVSGWFTFGEIDRIVHLLQGVFIESKFYTIFSILFGWGIALQINRSKKDDASTAGFLRRRLWFMMLLGGMHMFFIWEGDIVFLYGLVSFVLVALRNYSNRTLLITGILLLLSPVLLYFLKMSWPWVNYPSDYLYSLGEKVYQHYGWIDQDTSRTGVLSESTTIMSNIKITLADAPYRFAYLFAVSRIPKVLGAMLIGFYIGRTNLYSKIMKHKMVVFRATIVGLIVFVPLNYWLEGVLKNDTAYYQRQIEGLYHTIADSLVVFPLALAYMTSLALLFEKKWIQTILNPVLAVGKTAFSNYVFQSIIGIIVFYGVGFGLDQQFGPLAWTFAAVIIFGFQIILSNLWLKYFRFGPLEWIWRSLTYRKIQPLKLAKD</sequence>
<feature type="transmembrane region" description="Helical" evidence="1">
    <location>
        <begin position="102"/>
        <end position="135"/>
    </location>
</feature>
<gene>
    <name evidence="3" type="ORF">LH29_24465</name>
</gene>